<protein>
    <recommendedName>
        <fullName evidence="4">Secreted protein</fullName>
    </recommendedName>
</protein>
<feature type="region of interest" description="Disordered" evidence="1">
    <location>
        <begin position="33"/>
        <end position="55"/>
    </location>
</feature>
<keyword evidence="3" id="KW-1185">Reference proteome</keyword>
<evidence type="ECO:0000313" key="2">
    <source>
        <dbReference type="EMBL" id="MDT0343617.1"/>
    </source>
</evidence>
<organism evidence="2 3">
    <name type="scientific">Streptomyces litchfieldiae</name>
    <dbReference type="NCBI Taxonomy" id="3075543"/>
    <lineage>
        <taxon>Bacteria</taxon>
        <taxon>Bacillati</taxon>
        <taxon>Actinomycetota</taxon>
        <taxon>Actinomycetes</taxon>
        <taxon>Kitasatosporales</taxon>
        <taxon>Streptomycetaceae</taxon>
        <taxon>Streptomyces</taxon>
    </lineage>
</organism>
<dbReference type="Proteomes" id="UP001183246">
    <property type="component" value="Unassembled WGS sequence"/>
</dbReference>
<dbReference type="EMBL" id="JAVREL010000006">
    <property type="protein sequence ID" value="MDT0343617.1"/>
    <property type="molecule type" value="Genomic_DNA"/>
</dbReference>
<evidence type="ECO:0000313" key="3">
    <source>
        <dbReference type="Proteomes" id="UP001183246"/>
    </source>
</evidence>
<evidence type="ECO:0008006" key="4">
    <source>
        <dbReference type="Google" id="ProtNLM"/>
    </source>
</evidence>
<dbReference type="RefSeq" id="WP_311704753.1">
    <property type="nucleotide sequence ID" value="NZ_JAVREL010000006.1"/>
</dbReference>
<sequence length="164" mass="17235">MRRFIPRTSLARRNSWKSRTVLGGLAVAAVIGTTAGGPPADPDGERDTSGDRAGESRRIASSVLGRDYQFTLTAVRSTADPTAASVELRVFTFQDGEWKESDRATVGEPDGWFWGPLTGSGAICEFSTASTEPAPVAVSLLITPSAGCAPAEEFEVSEGQIVTG</sequence>
<gene>
    <name evidence="2" type="ORF">RM590_13490</name>
</gene>
<proteinExistence type="predicted"/>
<feature type="compositionally biased region" description="Basic and acidic residues" evidence="1">
    <location>
        <begin position="43"/>
        <end position="55"/>
    </location>
</feature>
<name>A0ABU2MQE0_9ACTN</name>
<reference evidence="3" key="1">
    <citation type="submission" date="2023-07" db="EMBL/GenBank/DDBJ databases">
        <title>30 novel species of actinomycetes from the DSMZ collection.</title>
        <authorList>
            <person name="Nouioui I."/>
        </authorList>
    </citation>
    <scope>NUCLEOTIDE SEQUENCE [LARGE SCALE GENOMIC DNA]</scope>
    <source>
        <strain evidence="3">DSM 44938</strain>
    </source>
</reference>
<comment type="caution">
    <text evidence="2">The sequence shown here is derived from an EMBL/GenBank/DDBJ whole genome shotgun (WGS) entry which is preliminary data.</text>
</comment>
<evidence type="ECO:0000256" key="1">
    <source>
        <dbReference type="SAM" id="MobiDB-lite"/>
    </source>
</evidence>
<accession>A0ABU2MQE0</accession>